<gene>
    <name evidence="1" type="ORF">ISN45_At04g038100</name>
</gene>
<proteinExistence type="predicted"/>
<sequence>MSNTLLLYQTKMGTVRLCYCAITCEKLNDYPYRFCIIVFQDSVFFDLYSGKPIN</sequence>
<comment type="caution">
    <text evidence="1">The sequence shown here is derived from an EMBL/GenBank/DDBJ whole genome shotgun (WGS) entry which is preliminary data.</text>
</comment>
<dbReference type="Proteomes" id="UP000694240">
    <property type="component" value="Chromosome 4"/>
</dbReference>
<reference evidence="1 2" key="1">
    <citation type="submission" date="2020-12" db="EMBL/GenBank/DDBJ databases">
        <title>Concerted genomic and epigenomic changes stabilize Arabidopsis allopolyploids.</title>
        <authorList>
            <person name="Chen Z."/>
        </authorList>
    </citation>
    <scope>NUCLEOTIDE SEQUENCE [LARGE SCALE GENOMIC DNA]</scope>
    <source>
        <strain evidence="1">Allo738</strain>
        <tissue evidence="1">Leaf</tissue>
    </source>
</reference>
<evidence type="ECO:0000313" key="1">
    <source>
        <dbReference type="EMBL" id="KAG7618570.1"/>
    </source>
</evidence>
<keyword evidence="2" id="KW-1185">Reference proteome</keyword>
<accession>A0A8T2E7Z4</accession>
<dbReference type="AlphaFoldDB" id="A0A8T2E7Z4"/>
<evidence type="ECO:0000313" key="2">
    <source>
        <dbReference type="Proteomes" id="UP000694240"/>
    </source>
</evidence>
<protein>
    <submittedName>
        <fullName evidence="1">Uncharacterized protein</fullName>
    </submittedName>
</protein>
<name>A0A8T2E7Z4_9BRAS</name>
<organism evidence="1 2">
    <name type="scientific">Arabidopsis thaliana x Arabidopsis arenosa</name>
    <dbReference type="NCBI Taxonomy" id="1240361"/>
    <lineage>
        <taxon>Eukaryota</taxon>
        <taxon>Viridiplantae</taxon>
        <taxon>Streptophyta</taxon>
        <taxon>Embryophyta</taxon>
        <taxon>Tracheophyta</taxon>
        <taxon>Spermatophyta</taxon>
        <taxon>Magnoliopsida</taxon>
        <taxon>eudicotyledons</taxon>
        <taxon>Gunneridae</taxon>
        <taxon>Pentapetalae</taxon>
        <taxon>rosids</taxon>
        <taxon>malvids</taxon>
        <taxon>Brassicales</taxon>
        <taxon>Brassicaceae</taxon>
        <taxon>Camelineae</taxon>
        <taxon>Arabidopsis</taxon>
    </lineage>
</organism>
<dbReference type="EMBL" id="JAEFBK010000004">
    <property type="protein sequence ID" value="KAG7618570.1"/>
    <property type="molecule type" value="Genomic_DNA"/>
</dbReference>